<organism evidence="2 3">
    <name type="scientific">Aporhodopirellula aestuarii</name>
    <dbReference type="NCBI Taxonomy" id="2950107"/>
    <lineage>
        <taxon>Bacteria</taxon>
        <taxon>Pseudomonadati</taxon>
        <taxon>Planctomycetota</taxon>
        <taxon>Planctomycetia</taxon>
        <taxon>Pirellulales</taxon>
        <taxon>Pirellulaceae</taxon>
        <taxon>Aporhodopirellula</taxon>
    </lineage>
</organism>
<evidence type="ECO:0000313" key="3">
    <source>
        <dbReference type="Proteomes" id="UP001202961"/>
    </source>
</evidence>
<comment type="caution">
    <text evidence="2">The sequence shown here is derived from an EMBL/GenBank/DDBJ whole genome shotgun (WGS) entry which is preliminary data.</text>
</comment>
<keyword evidence="1" id="KW-1133">Transmembrane helix</keyword>
<evidence type="ECO:0000256" key="1">
    <source>
        <dbReference type="SAM" id="Phobius"/>
    </source>
</evidence>
<dbReference type="EMBL" id="JAMQBK010000060">
    <property type="protein sequence ID" value="MCM2373189.1"/>
    <property type="molecule type" value="Genomic_DNA"/>
</dbReference>
<accession>A0ABT0U893</accession>
<gene>
    <name evidence="2" type="ORF">NB063_21470</name>
</gene>
<protein>
    <recommendedName>
        <fullName evidence="4">Nuclear transport factor 2 family protein</fullName>
    </recommendedName>
</protein>
<keyword evidence="1" id="KW-0812">Transmembrane</keyword>
<name>A0ABT0U893_9BACT</name>
<dbReference type="Proteomes" id="UP001202961">
    <property type="component" value="Unassembled WGS sequence"/>
</dbReference>
<reference evidence="2 3" key="1">
    <citation type="journal article" date="2022" name="Syst. Appl. Microbiol.">
        <title>Rhodopirellula aestuarii sp. nov., a novel member of the genus Rhodopirellula isolated from brackish sediments collected in the Tagus River estuary, Portugal.</title>
        <authorList>
            <person name="Vitorino I.R."/>
            <person name="Klimek D."/>
            <person name="Calusinska M."/>
            <person name="Lobo-da-Cunha A."/>
            <person name="Vasconcelos V."/>
            <person name="Lage O.M."/>
        </authorList>
    </citation>
    <scope>NUCLEOTIDE SEQUENCE [LARGE SCALE GENOMIC DNA]</scope>
    <source>
        <strain evidence="2 3">ICT_H3.1</strain>
    </source>
</reference>
<evidence type="ECO:0000313" key="2">
    <source>
        <dbReference type="EMBL" id="MCM2373189.1"/>
    </source>
</evidence>
<keyword evidence="1" id="KW-0472">Membrane</keyword>
<feature type="transmembrane region" description="Helical" evidence="1">
    <location>
        <begin position="36"/>
        <end position="57"/>
    </location>
</feature>
<proteinExistence type="predicted"/>
<sequence length="198" mass="21661">MLQLVAERPLITALMLSVLAAGLVFGWLQTGRKPLAIVGLVIACLVPVSWFVSEYWVTDREQIELLIRQTADAVEANDHEKALAVIGDEATRRQAAAELPQWVFSQADVGSIRSIRVIENTSPTQADVDMIVKVEVSSQRGGMQNIRVPRRLLLTFEKRGDRSDAAGGGWVVTSYQHLPVVGGPDGFSNTVTPSLERN</sequence>
<evidence type="ECO:0008006" key="4">
    <source>
        <dbReference type="Google" id="ProtNLM"/>
    </source>
</evidence>
<dbReference type="RefSeq" id="WP_250930842.1">
    <property type="nucleotide sequence ID" value="NZ_JAMQBK010000060.1"/>
</dbReference>
<keyword evidence="3" id="KW-1185">Reference proteome</keyword>